<feature type="compositionally biased region" description="Low complexity" evidence="3">
    <location>
        <begin position="606"/>
        <end position="658"/>
    </location>
</feature>
<evidence type="ECO:0000313" key="5">
    <source>
        <dbReference type="EMBL" id="QVI63206.1"/>
    </source>
</evidence>
<proteinExistence type="predicted"/>
<keyword evidence="2" id="KW-0119">Carbohydrate metabolism</keyword>
<dbReference type="SUPFAM" id="SSF49265">
    <property type="entry name" value="Fibronectin type III"/>
    <property type="match status" value="1"/>
</dbReference>
<feature type="domain" description="Fibronectin type-III" evidence="4">
    <location>
        <begin position="503"/>
        <end position="605"/>
    </location>
</feature>
<evidence type="ECO:0000256" key="1">
    <source>
        <dbReference type="ARBA" id="ARBA00023295"/>
    </source>
</evidence>
<name>A0ABX8D9Q9_9CELL</name>
<keyword evidence="1" id="KW-0378">Hydrolase</keyword>
<organism evidence="5 6">
    <name type="scientific">Cellulomonas wangleii</name>
    <dbReference type="NCBI Taxonomy" id="2816956"/>
    <lineage>
        <taxon>Bacteria</taxon>
        <taxon>Bacillati</taxon>
        <taxon>Actinomycetota</taxon>
        <taxon>Actinomycetes</taxon>
        <taxon>Micrococcales</taxon>
        <taxon>Cellulomonadaceae</taxon>
        <taxon>Cellulomonas</taxon>
    </lineage>
</organism>
<feature type="compositionally biased region" description="Low complexity" evidence="3">
    <location>
        <begin position="664"/>
        <end position="675"/>
    </location>
</feature>
<keyword evidence="6" id="KW-1185">Reference proteome</keyword>
<dbReference type="EMBL" id="CP074405">
    <property type="protein sequence ID" value="QVI63206.1"/>
    <property type="molecule type" value="Genomic_DNA"/>
</dbReference>
<feature type="region of interest" description="Disordered" evidence="3">
    <location>
        <begin position="606"/>
        <end position="683"/>
    </location>
</feature>
<dbReference type="Proteomes" id="UP000677804">
    <property type="component" value="Chromosome"/>
</dbReference>
<gene>
    <name evidence="5" type="ORF">KG103_04710</name>
</gene>
<reference evidence="5 6" key="1">
    <citation type="submission" date="2021-05" db="EMBL/GenBank/DDBJ databases">
        <title>Novel species in genus Cellulomonas.</title>
        <authorList>
            <person name="Zhang G."/>
        </authorList>
    </citation>
    <scope>NUCLEOTIDE SEQUENCE [LARGE SCALE GENOMIC DNA]</scope>
    <source>
        <strain evidence="6">zg-ZUI222</strain>
    </source>
</reference>
<keyword evidence="2" id="KW-0624">Polysaccharide degradation</keyword>
<dbReference type="CDD" id="cd00063">
    <property type="entry name" value="FN3"/>
    <property type="match status" value="1"/>
</dbReference>
<dbReference type="Gene3D" id="2.130.10.10">
    <property type="entry name" value="YVTN repeat-like/Quinoprotein amine dehydrogenase"/>
    <property type="match status" value="1"/>
</dbReference>
<evidence type="ECO:0000259" key="4">
    <source>
        <dbReference type="PROSITE" id="PS50853"/>
    </source>
</evidence>
<dbReference type="RefSeq" id="WP_207341527.1">
    <property type="nucleotide sequence ID" value="NZ_CP074405.1"/>
</dbReference>
<dbReference type="InterPro" id="IPR003961">
    <property type="entry name" value="FN3_dom"/>
</dbReference>
<accession>A0ABX8D9Q9</accession>
<dbReference type="InterPro" id="IPR036116">
    <property type="entry name" value="FN3_sf"/>
</dbReference>
<dbReference type="InterPro" id="IPR013783">
    <property type="entry name" value="Ig-like_fold"/>
</dbReference>
<dbReference type="Gene3D" id="2.60.40.10">
    <property type="entry name" value="Immunoglobulins"/>
    <property type="match status" value="1"/>
</dbReference>
<evidence type="ECO:0000313" key="6">
    <source>
        <dbReference type="Proteomes" id="UP000677804"/>
    </source>
</evidence>
<sequence length="683" mass="69342">MGAARSRRAGPVGDRPTAALQWPPGVGRLAAVVAASALVVVLSGAAPAVRAGAPGAEQPVGDAAADAATTTAADAATTTAADAATTTAADAAATALAPSVPEALVSADPLPTAQIDGVAWAQVVQGDVVYVGGGFANARPAGAAPGTSLSPRANLMAYDLTTGVMTAWNPGANGQVLALALSPDGTRLYVGGAFTSVAGQARYRVAAFDTATGALVTSFRPQVNGKVQGIAATQGTVYLTGEFTGVDNVPRTRVAAVSASTGQLLPFAPTLAGGWGGRAVVVSPDGARVVLAGSFESVNGSTNPGRGMAALDPVTGASLPWPVNSVIRNGGQNAAVYSLSSDGDSVYGTGYDFGGTSQDGFEGAFRASWTGQLRWIETCRGDTYAIAALGGHVYTASHSHNCSAMGSFPEMSPRIYRHGLVWTKEPSGRTVSFKGVQRPATSRVTWYPQWWTGSYTGMSQAAFSITGTAAYVAFGGEFPRVAGVAQQGLVRFTTRDRAPNRLGPQVQGGAWALTPTVTSSGVRLAWTANHDQDDEVLRYEVLRQDRGSTPLQTVEAASTFWSRPAMSFVDTSVVPGTTYRYRVRATDRWGAWTWTDWTTVATPAGAQARTAVPPAATSPTAPGATSPDVTAPGTTAPGTTAPGTTAPDVTAPEVTAPKAPAPAAPDAVAPDALAPDAPPGGEG</sequence>
<dbReference type="PROSITE" id="PS50853">
    <property type="entry name" value="FN3"/>
    <property type="match status" value="1"/>
</dbReference>
<dbReference type="SMART" id="SM00060">
    <property type="entry name" value="FN3"/>
    <property type="match status" value="1"/>
</dbReference>
<keyword evidence="1" id="KW-0326">Glycosidase</keyword>
<protein>
    <recommendedName>
        <fullName evidence="4">Fibronectin type-III domain-containing protein</fullName>
    </recommendedName>
</protein>
<dbReference type="SUPFAM" id="SSF63825">
    <property type="entry name" value="YWTD domain"/>
    <property type="match status" value="1"/>
</dbReference>
<evidence type="ECO:0000256" key="3">
    <source>
        <dbReference type="SAM" id="MobiDB-lite"/>
    </source>
</evidence>
<dbReference type="InterPro" id="IPR015943">
    <property type="entry name" value="WD40/YVTN_repeat-like_dom_sf"/>
</dbReference>
<evidence type="ECO:0000256" key="2">
    <source>
        <dbReference type="ARBA" id="ARBA00023326"/>
    </source>
</evidence>